<dbReference type="AlphaFoldDB" id="A0A7I7YH58"/>
<evidence type="ECO:0000313" key="3">
    <source>
        <dbReference type="Proteomes" id="UP000467385"/>
    </source>
</evidence>
<reference evidence="2 3" key="1">
    <citation type="journal article" date="2019" name="Emerg. Microbes Infect.">
        <title>Comprehensive subspecies identification of 175 nontuberculous mycobacteria species based on 7547 genomic profiles.</title>
        <authorList>
            <person name="Matsumoto Y."/>
            <person name="Kinjo T."/>
            <person name="Motooka D."/>
            <person name="Nabeya D."/>
            <person name="Jung N."/>
            <person name="Uechi K."/>
            <person name="Horii T."/>
            <person name="Iida T."/>
            <person name="Fujita J."/>
            <person name="Nakamura S."/>
        </authorList>
    </citation>
    <scope>NUCLEOTIDE SEQUENCE [LARGE SCALE GENOMIC DNA]</scope>
    <source>
        <strain evidence="2 3">JCM 14738</strain>
    </source>
</reference>
<dbReference type="PROSITE" id="PS51257">
    <property type="entry name" value="PROKAR_LIPOPROTEIN"/>
    <property type="match status" value="1"/>
</dbReference>
<name>A0A7I7YH58_9MYCO</name>
<feature type="signal peptide" evidence="1">
    <location>
        <begin position="1"/>
        <end position="22"/>
    </location>
</feature>
<proteinExistence type="predicted"/>
<dbReference type="PANTHER" id="PTHR45588:SF1">
    <property type="entry name" value="WW DOMAIN-CONTAINING PROTEIN"/>
    <property type="match status" value="1"/>
</dbReference>
<dbReference type="RefSeq" id="WP_232079372.1">
    <property type="nucleotide sequence ID" value="NZ_AP022613.1"/>
</dbReference>
<keyword evidence="3" id="KW-1185">Reference proteome</keyword>
<organism evidence="2 3">
    <name type="scientific">Mycobacterium conspicuum</name>
    <dbReference type="NCBI Taxonomy" id="44010"/>
    <lineage>
        <taxon>Bacteria</taxon>
        <taxon>Bacillati</taxon>
        <taxon>Actinomycetota</taxon>
        <taxon>Actinomycetes</taxon>
        <taxon>Mycobacteriales</taxon>
        <taxon>Mycobacteriaceae</taxon>
        <taxon>Mycobacterium</taxon>
    </lineage>
</organism>
<evidence type="ECO:0008006" key="4">
    <source>
        <dbReference type="Google" id="ProtNLM"/>
    </source>
</evidence>
<evidence type="ECO:0000313" key="2">
    <source>
        <dbReference type="EMBL" id="BBZ41096.1"/>
    </source>
</evidence>
<dbReference type="EMBL" id="AP022613">
    <property type="protein sequence ID" value="BBZ41096.1"/>
    <property type="molecule type" value="Genomic_DNA"/>
</dbReference>
<feature type="chain" id="PRO_5039371460" description="Tetratricopeptide repeat protein" evidence="1">
    <location>
        <begin position="23"/>
        <end position="644"/>
    </location>
</feature>
<gene>
    <name evidence="2" type="ORF">MCNS_41590</name>
</gene>
<protein>
    <recommendedName>
        <fullName evidence="4">Tetratricopeptide repeat protein</fullName>
    </recommendedName>
</protein>
<evidence type="ECO:0000256" key="1">
    <source>
        <dbReference type="SAM" id="SignalP"/>
    </source>
</evidence>
<dbReference type="Proteomes" id="UP000467385">
    <property type="component" value="Chromosome"/>
</dbReference>
<keyword evidence="1" id="KW-0732">Signal</keyword>
<sequence length="644" mass="72034">MFNFFRIGLSAVTIILVFTVAACGPPCPPADNCPDTSEESSAGQGMDGMAMPTRPCPLVYLTKNDPVPPPLYPAIGSAHWHVPWAQDYFDQGLRFYFAFNNRESYRAFREAAREAEDSGIPCSACYWAQALVLGVDLNMGTQSEDDREAANSALHRAIDANPNPEDWEIIRALFGRYQNCNPTKDKKEERKCQGIRNEAYYNGMETVLKEFGSDDPNVIALFADAAMNLTIWNYWDKQGNPVADYFAAITETKNQLVRALKFVQYPQNEGPIHWYIHLMEQSPTPDAAKRYADMLASLAPNAGHLVHMPSHIYFRMGDLRNAIRANKEAVDVDERYFAVEPNLYRPDGDRYRYGYYPHNIHFIIAAAALSGDDQEHDLTRYADKLLQSLPDKASGMRADEYTAAYYLTKVNFSSTADIRKFPQPDTDTKQPLANLAYDFTLLMAEIWDKNKANAKRLVDKLGADVASYRDKAPDDVKRGNPNCDLNRKLPKIEVCLAAVLDDLGHAQEAALNSNWAAAFDNADAARKIQDAVHKKQYEEPPMWPYPVRQTLASILIRWADADPTRRSTHLTDAKNALLESLNGPPGTPAGEIPTGTFPGNGWAYYGLLEIANRDGSVPADVAKAQADLDAHWFGDPGFHTLDRM</sequence>
<accession>A0A7I7YH58</accession>
<dbReference type="PANTHER" id="PTHR45588">
    <property type="entry name" value="TPR DOMAIN-CONTAINING PROTEIN"/>
    <property type="match status" value="1"/>
</dbReference>